<dbReference type="Proteomes" id="UP000215884">
    <property type="component" value="Chromosome"/>
</dbReference>
<dbReference type="KEGG" id="brq:CIT40_19955"/>
<organism evidence="2 3">
    <name type="scientific">Bradyrhizobium amphicarpaeae</name>
    <dbReference type="NCBI Taxonomy" id="1404768"/>
    <lineage>
        <taxon>Bacteria</taxon>
        <taxon>Pseudomonadati</taxon>
        <taxon>Pseudomonadota</taxon>
        <taxon>Alphaproteobacteria</taxon>
        <taxon>Hyphomicrobiales</taxon>
        <taxon>Nitrobacteraceae</taxon>
        <taxon>Bradyrhizobium</taxon>
    </lineage>
</organism>
<dbReference type="AlphaFoldDB" id="A0A2U8PW69"/>
<proteinExistence type="predicted"/>
<dbReference type="EMBL" id="CP029426">
    <property type="protein sequence ID" value="AWM02077.1"/>
    <property type="molecule type" value="Genomic_DNA"/>
</dbReference>
<reference evidence="2 3" key="2">
    <citation type="journal article" date="2019" name="Int. J. Syst. Evol. Microbiol.">
        <title>Description and complete genome sequence of Bradyrhizobium amphicarpaeae sp. nov., harbouring photosystem and nitrogen-fixation genes.</title>
        <authorList>
            <person name="Bromfield E.S.P."/>
            <person name="Cloutier S."/>
            <person name="Nguyen H.D.T."/>
        </authorList>
    </citation>
    <scope>NUCLEOTIDE SEQUENCE [LARGE SCALE GENOMIC DNA]</scope>
    <source>
        <strain evidence="2 3">39S1MB</strain>
    </source>
</reference>
<dbReference type="OrthoDB" id="8255644at2"/>
<protein>
    <submittedName>
        <fullName evidence="2">M15 family peptidase</fullName>
    </submittedName>
</protein>
<evidence type="ECO:0000259" key="1">
    <source>
        <dbReference type="Pfam" id="PF13539"/>
    </source>
</evidence>
<accession>A0A2U8PW69</accession>
<dbReference type="InterPro" id="IPR009045">
    <property type="entry name" value="Zn_M74/Hedgehog-like"/>
</dbReference>
<dbReference type="GO" id="GO:0008233">
    <property type="term" value="F:peptidase activity"/>
    <property type="evidence" value="ECO:0007669"/>
    <property type="project" value="InterPro"/>
</dbReference>
<dbReference type="SUPFAM" id="SSF55166">
    <property type="entry name" value="Hedgehog/DD-peptidase"/>
    <property type="match status" value="1"/>
</dbReference>
<gene>
    <name evidence="2" type="ORF">CIT40_19955</name>
</gene>
<evidence type="ECO:0000313" key="3">
    <source>
        <dbReference type="Proteomes" id="UP000215884"/>
    </source>
</evidence>
<feature type="domain" description="Peptidase M15C" evidence="1">
    <location>
        <begin position="423"/>
        <end position="482"/>
    </location>
</feature>
<evidence type="ECO:0000313" key="2">
    <source>
        <dbReference type="EMBL" id="AWM02077.1"/>
    </source>
</evidence>
<sequence length="497" mass="53816">MARKQTPKPPSKTSVVNLDGQDHRFELLAPLSDAAPLVADVTPQVITAAKVSAIARYDWKNRGVACIGYTEGMAVAYASAYARLQAHDPVADRMARALEPAFHSHGHLKGDALSWYSDQLRAIGMGTATAVERLRALFVLLLGLGMRESSGRCCEGRDRSANNRAANTAEAGLFQMSFDLVAPRAELLDVFHHYQDHPGEGLREIFEVDMRPRENDRDRENFGDPASPGFAFQKLSKECPAMVVEIAALGLREEAGHWGPIINRAAEVRSASKELMLAVERIVDAPAIAAAGPAARALGAGATVSRADLARRFSAPVRLATLLPINNGLSSAKEETMISLLGSPHMPLTTVGQNERASDLVKRNVVLERMSPLFRLTGIKPAIDDVKAVLAKAFAKEPDLANVLSTEGMLSVRMRKPTNGSVSTHISNHAWGTAVDFKVVGFDAPANTGGSVPAFIALLIPLFNKAGWYSGVGFRDTMHFEVSEERVREWAKKKVLK</sequence>
<keyword evidence="3" id="KW-1185">Reference proteome</keyword>
<dbReference type="RefSeq" id="WP_094895535.1">
    <property type="nucleotide sequence ID" value="NZ_CP029426.2"/>
</dbReference>
<dbReference type="Pfam" id="PF13539">
    <property type="entry name" value="Peptidase_M15_4"/>
    <property type="match status" value="1"/>
</dbReference>
<dbReference type="InterPro" id="IPR039561">
    <property type="entry name" value="Peptidase_M15C"/>
</dbReference>
<reference evidence="2 3" key="1">
    <citation type="journal article" date="2017" name="Syst. Appl. Microbiol.">
        <title>Soybeans inoculated with root zone soils of Canadian native legumes harbour diverse and novel Bradyrhizobium spp. that possess agricultural potential.</title>
        <authorList>
            <person name="Bromfield E.S.P."/>
            <person name="Cloutier S."/>
            <person name="Tambong J.T."/>
            <person name="Tran Thi T.V."/>
        </authorList>
    </citation>
    <scope>NUCLEOTIDE SEQUENCE [LARGE SCALE GENOMIC DNA]</scope>
    <source>
        <strain evidence="2 3">39S1MB</strain>
    </source>
</reference>
<name>A0A2U8PW69_9BRAD</name>